<dbReference type="Gene3D" id="3.90.1740.10">
    <property type="entry name" value="2',3'-cyclic nucleotide 3'-phosphodiesterase superfamily"/>
    <property type="match status" value="1"/>
</dbReference>
<dbReference type="GO" id="GO:0004113">
    <property type="term" value="F:2',3'-cyclic-nucleotide 3'-phosphodiesterase activity"/>
    <property type="evidence" value="ECO:0007669"/>
    <property type="project" value="InterPro"/>
</dbReference>
<dbReference type="PANTHER" id="PTHR10156">
    <property type="entry name" value="2',3'-CYCLIC-NUCLEOTIDE 3'-PHOSPHODIESTERASE"/>
    <property type="match status" value="1"/>
</dbReference>
<dbReference type="GO" id="GO:0016020">
    <property type="term" value="C:membrane"/>
    <property type="evidence" value="ECO:0007669"/>
    <property type="project" value="UniProtKB-SubCell"/>
</dbReference>
<feature type="compositionally biased region" description="Basic residues" evidence="9">
    <location>
        <begin position="114"/>
        <end position="133"/>
    </location>
</feature>
<dbReference type="EMBL" id="BMAT01000130">
    <property type="protein sequence ID" value="GFR60208.1"/>
    <property type="molecule type" value="Genomic_DNA"/>
</dbReference>
<dbReference type="InterPro" id="IPR009097">
    <property type="entry name" value="Cyclic_Pdiesterase"/>
</dbReference>
<sequence>MLGKYYARQSKSNRLLHCTAKFCARGKVSGSSSYHQREDVVAARGRVFCIFLPGLVFTRKTMGARVTLGVDAMPLFCKPEEKEWASPGKASQSSPNAGVSSFSPGKASSSPSGKKGKKAAAKAEKKAKRKSKKSAAYWECDENDNEEELKEEAAGVGNSLELDSSENPLPDSLLSRLVFNAVARKQEGNSREVENVEGATAGKAGESSAIAKDSRLSELFPGVVFEGETRSAHLTLRTAQGIESRETNFDLLRTCDMEQELLRCGKPLKLIPVSHGQACYHGDGVCCVYFTEPLKLKTIFSGSY</sequence>
<dbReference type="GO" id="GO:0009214">
    <property type="term" value="P:cyclic nucleotide catabolic process"/>
    <property type="evidence" value="ECO:0007669"/>
    <property type="project" value="InterPro"/>
</dbReference>
<dbReference type="Proteomes" id="UP000762676">
    <property type="component" value="Unassembled WGS sequence"/>
</dbReference>
<dbReference type="InterPro" id="IPR008431">
    <property type="entry name" value="CNPase"/>
</dbReference>
<feature type="region of interest" description="Disordered" evidence="9">
    <location>
        <begin position="187"/>
        <end position="207"/>
    </location>
</feature>
<protein>
    <submittedName>
        <fullName evidence="11">2,3-cyclic-nucleotide 3-phosphodiesterase</fullName>
    </submittedName>
</protein>
<dbReference type="GO" id="GO:0003723">
    <property type="term" value="F:RNA binding"/>
    <property type="evidence" value="ECO:0007669"/>
    <property type="project" value="UniProtKB-KW"/>
</dbReference>
<keyword evidence="12" id="KW-1185">Reference proteome</keyword>
<evidence type="ECO:0000313" key="11">
    <source>
        <dbReference type="EMBL" id="GFR60208.1"/>
    </source>
</evidence>
<evidence type="ECO:0000313" key="12">
    <source>
        <dbReference type="Proteomes" id="UP000762676"/>
    </source>
</evidence>
<proteinExistence type="predicted"/>
<evidence type="ECO:0000256" key="6">
    <source>
        <dbReference type="ARBA" id="ARBA00023136"/>
    </source>
</evidence>
<evidence type="ECO:0000256" key="1">
    <source>
        <dbReference type="ARBA" id="ARBA00004635"/>
    </source>
</evidence>
<dbReference type="PANTHER" id="PTHR10156:SF0">
    <property type="entry name" value="2',3'-CYCLIC-NUCLEOTIDE 3'-PHOSPHODIESTERASE"/>
    <property type="match status" value="1"/>
</dbReference>
<evidence type="ECO:0000259" key="10">
    <source>
        <dbReference type="Pfam" id="PF05881"/>
    </source>
</evidence>
<dbReference type="InterPro" id="IPR047325">
    <property type="entry name" value="CNPase_cat"/>
</dbReference>
<keyword evidence="3" id="KW-0597">Phosphoprotein</keyword>
<keyword evidence="6" id="KW-0472">Membrane</keyword>
<name>A0AAV4EGT9_9GAST</name>
<evidence type="ECO:0000256" key="4">
    <source>
        <dbReference type="ARBA" id="ARBA00022801"/>
    </source>
</evidence>
<organism evidence="11 12">
    <name type="scientific">Elysia marginata</name>
    <dbReference type="NCBI Taxonomy" id="1093978"/>
    <lineage>
        <taxon>Eukaryota</taxon>
        <taxon>Metazoa</taxon>
        <taxon>Spiralia</taxon>
        <taxon>Lophotrochozoa</taxon>
        <taxon>Mollusca</taxon>
        <taxon>Gastropoda</taxon>
        <taxon>Heterobranchia</taxon>
        <taxon>Euthyneura</taxon>
        <taxon>Panpulmonata</taxon>
        <taxon>Sacoglossa</taxon>
        <taxon>Placobranchoidea</taxon>
        <taxon>Plakobranchidae</taxon>
        <taxon>Elysia</taxon>
    </lineage>
</organism>
<feature type="domain" description="Cyclic nucleotide phosphodiesterase catalytic" evidence="10">
    <location>
        <begin position="3"/>
        <end position="82"/>
    </location>
</feature>
<comment type="caution">
    <text evidence="11">The sequence shown here is derived from an EMBL/GenBank/DDBJ whole genome shotgun (WGS) entry which is preliminary data.</text>
</comment>
<accession>A0AAV4EGT9</accession>
<evidence type="ECO:0000256" key="9">
    <source>
        <dbReference type="SAM" id="MobiDB-lite"/>
    </source>
</evidence>
<keyword evidence="2" id="KW-0488">Methylation</keyword>
<keyword evidence="4" id="KW-0378">Hydrolase</keyword>
<evidence type="ECO:0000256" key="2">
    <source>
        <dbReference type="ARBA" id="ARBA00022481"/>
    </source>
</evidence>
<reference evidence="11 12" key="1">
    <citation type="journal article" date="2021" name="Elife">
        <title>Chloroplast acquisition without the gene transfer in kleptoplastic sea slugs, Plakobranchus ocellatus.</title>
        <authorList>
            <person name="Maeda T."/>
            <person name="Takahashi S."/>
            <person name="Yoshida T."/>
            <person name="Shimamura S."/>
            <person name="Takaki Y."/>
            <person name="Nagai Y."/>
            <person name="Toyoda A."/>
            <person name="Suzuki Y."/>
            <person name="Arimoto A."/>
            <person name="Ishii H."/>
            <person name="Satoh N."/>
            <person name="Nishiyama T."/>
            <person name="Hasebe M."/>
            <person name="Maruyama T."/>
            <person name="Minagawa J."/>
            <person name="Obokata J."/>
            <person name="Shigenobu S."/>
        </authorList>
    </citation>
    <scope>NUCLEOTIDE SEQUENCE [LARGE SCALE GENOMIC DNA]</scope>
</reference>
<keyword evidence="8" id="KW-0636">Prenylation</keyword>
<evidence type="ECO:0000256" key="7">
    <source>
        <dbReference type="ARBA" id="ARBA00023288"/>
    </source>
</evidence>
<comment type="subcellular location">
    <subcellularLocation>
        <location evidence="1">Membrane</location>
        <topology evidence="1">Lipid-anchor</topology>
    </subcellularLocation>
</comment>
<feature type="region of interest" description="Disordered" evidence="9">
    <location>
        <begin position="84"/>
        <end position="167"/>
    </location>
</feature>
<dbReference type="AlphaFoldDB" id="A0AAV4EGT9"/>
<keyword evidence="5" id="KW-0694">RNA-binding</keyword>
<dbReference type="Pfam" id="PF05881">
    <property type="entry name" value="CNPase"/>
    <property type="match status" value="1"/>
</dbReference>
<feature type="compositionally biased region" description="Acidic residues" evidence="9">
    <location>
        <begin position="139"/>
        <end position="150"/>
    </location>
</feature>
<feature type="compositionally biased region" description="Low complexity" evidence="9">
    <location>
        <begin position="100"/>
        <end position="113"/>
    </location>
</feature>
<dbReference type="SUPFAM" id="SSF55144">
    <property type="entry name" value="LigT-like"/>
    <property type="match status" value="2"/>
</dbReference>
<keyword evidence="7" id="KW-0449">Lipoprotein</keyword>
<evidence type="ECO:0000256" key="8">
    <source>
        <dbReference type="ARBA" id="ARBA00023289"/>
    </source>
</evidence>
<gene>
    <name evidence="11" type="ORF">ElyMa_000073600</name>
</gene>
<feature type="compositionally biased region" description="Polar residues" evidence="9">
    <location>
        <begin position="89"/>
        <end position="99"/>
    </location>
</feature>
<dbReference type="GO" id="GO:0005737">
    <property type="term" value="C:cytoplasm"/>
    <property type="evidence" value="ECO:0007669"/>
    <property type="project" value="TreeGrafter"/>
</dbReference>
<evidence type="ECO:0000256" key="5">
    <source>
        <dbReference type="ARBA" id="ARBA00022884"/>
    </source>
</evidence>
<evidence type="ECO:0000256" key="3">
    <source>
        <dbReference type="ARBA" id="ARBA00022553"/>
    </source>
</evidence>